<dbReference type="GO" id="GO:0008270">
    <property type="term" value="F:zinc ion binding"/>
    <property type="evidence" value="ECO:0007669"/>
    <property type="project" value="UniProtKB-KW"/>
</dbReference>
<evidence type="ECO:0000256" key="3">
    <source>
        <dbReference type="ARBA" id="ARBA00022737"/>
    </source>
</evidence>
<dbReference type="FunFam" id="3.30.160.60:FF:004893">
    <property type="match status" value="1"/>
</dbReference>
<keyword evidence="4 7" id="KW-0863">Zinc-finger</keyword>
<dbReference type="SMART" id="SM00355">
    <property type="entry name" value="ZnF_C2H2"/>
    <property type="match status" value="8"/>
</dbReference>
<feature type="chain" id="PRO_5013875687" description="C2H2-type domain-containing protein" evidence="9">
    <location>
        <begin position="22"/>
        <end position="495"/>
    </location>
</feature>
<name>A0A2G5STH7_9PELO</name>
<dbReference type="GO" id="GO:0000978">
    <property type="term" value="F:RNA polymerase II cis-regulatory region sequence-specific DNA binding"/>
    <property type="evidence" value="ECO:0007669"/>
    <property type="project" value="TreeGrafter"/>
</dbReference>
<keyword evidence="9" id="KW-0732">Signal</keyword>
<reference evidence="12" key="1">
    <citation type="submission" date="2017-10" db="EMBL/GenBank/DDBJ databases">
        <title>Rapid genome shrinkage in a self-fertile nematode reveals novel sperm competition proteins.</title>
        <authorList>
            <person name="Yin D."/>
            <person name="Schwarz E.M."/>
            <person name="Thomas C.G."/>
            <person name="Felde R.L."/>
            <person name="Korf I.F."/>
            <person name="Cutter A.D."/>
            <person name="Schartner C.M."/>
            <person name="Ralston E.J."/>
            <person name="Meyer B.J."/>
            <person name="Haag E.S."/>
        </authorList>
    </citation>
    <scope>NUCLEOTIDE SEQUENCE [LARGE SCALE GENOMIC DNA]</scope>
    <source>
        <strain evidence="12">JU1422</strain>
    </source>
</reference>
<feature type="compositionally biased region" description="Low complexity" evidence="8">
    <location>
        <begin position="311"/>
        <end position="324"/>
    </location>
</feature>
<keyword evidence="12" id="KW-1185">Reference proteome</keyword>
<accession>A0A2G5STH7</accession>
<comment type="subcellular location">
    <subcellularLocation>
        <location evidence="1">Nucleus</location>
    </subcellularLocation>
</comment>
<gene>
    <name evidence="11" type="primary">Cni-ztf-16</name>
    <name evidence="11" type="synonym">Cnig_chr_X.g24192</name>
    <name evidence="11" type="ORF">B9Z55_024192</name>
</gene>
<feature type="compositionally biased region" description="Low complexity" evidence="8">
    <location>
        <begin position="392"/>
        <end position="410"/>
    </location>
</feature>
<feature type="domain" description="C2H2-type" evidence="10">
    <location>
        <begin position="435"/>
        <end position="462"/>
    </location>
</feature>
<keyword evidence="2" id="KW-0479">Metal-binding</keyword>
<comment type="caution">
    <text evidence="11">The sequence shown here is derived from an EMBL/GenBank/DDBJ whole genome shotgun (WGS) entry which is preliminary data.</text>
</comment>
<feature type="region of interest" description="Disordered" evidence="8">
    <location>
        <begin position="48"/>
        <end position="96"/>
    </location>
</feature>
<evidence type="ECO:0000313" key="11">
    <source>
        <dbReference type="EMBL" id="PIC18223.1"/>
    </source>
</evidence>
<keyword evidence="3" id="KW-0677">Repeat</keyword>
<feature type="compositionally biased region" description="Pro residues" evidence="8">
    <location>
        <begin position="80"/>
        <end position="91"/>
    </location>
</feature>
<dbReference type="AlphaFoldDB" id="A0A2G5STH7"/>
<dbReference type="FunFam" id="3.30.160.60:FF:001669">
    <property type="entry name" value="Uncharacterized protein, isoform B"/>
    <property type="match status" value="1"/>
</dbReference>
<evidence type="ECO:0000256" key="7">
    <source>
        <dbReference type="PROSITE-ProRule" id="PRU00042"/>
    </source>
</evidence>
<dbReference type="STRING" id="1611254.A0A2G5STH7"/>
<dbReference type="PROSITE" id="PS00028">
    <property type="entry name" value="ZINC_FINGER_C2H2_1"/>
    <property type="match status" value="6"/>
</dbReference>
<dbReference type="PANTHER" id="PTHR24388:SF54">
    <property type="entry name" value="PROTEIN ESCARGOT"/>
    <property type="match status" value="1"/>
</dbReference>
<dbReference type="Proteomes" id="UP000230233">
    <property type="component" value="Chromosome X"/>
</dbReference>
<feature type="signal peptide" evidence="9">
    <location>
        <begin position="1"/>
        <end position="21"/>
    </location>
</feature>
<keyword evidence="5" id="KW-0862">Zinc</keyword>
<evidence type="ECO:0000256" key="9">
    <source>
        <dbReference type="SAM" id="SignalP"/>
    </source>
</evidence>
<feature type="region of interest" description="Disordered" evidence="8">
    <location>
        <begin position="262"/>
        <end position="333"/>
    </location>
</feature>
<dbReference type="EMBL" id="PDUG01000006">
    <property type="protein sequence ID" value="PIC18223.1"/>
    <property type="molecule type" value="Genomic_DNA"/>
</dbReference>
<evidence type="ECO:0000256" key="8">
    <source>
        <dbReference type="SAM" id="MobiDB-lite"/>
    </source>
</evidence>
<feature type="compositionally biased region" description="Basic and acidic residues" evidence="8">
    <location>
        <begin position="263"/>
        <end position="275"/>
    </location>
</feature>
<dbReference type="FunFam" id="3.30.160.60:FF:003608">
    <property type="entry name" value="Zinc finger and BTB domain-containing 32"/>
    <property type="match status" value="1"/>
</dbReference>
<evidence type="ECO:0000259" key="10">
    <source>
        <dbReference type="PROSITE" id="PS50157"/>
    </source>
</evidence>
<dbReference type="OrthoDB" id="5576026at2759"/>
<dbReference type="GO" id="GO:0000981">
    <property type="term" value="F:DNA-binding transcription factor activity, RNA polymerase II-specific"/>
    <property type="evidence" value="ECO:0007669"/>
    <property type="project" value="TreeGrafter"/>
</dbReference>
<dbReference type="GO" id="GO:0005634">
    <property type="term" value="C:nucleus"/>
    <property type="evidence" value="ECO:0007669"/>
    <property type="project" value="UniProtKB-SubCell"/>
</dbReference>
<evidence type="ECO:0000256" key="5">
    <source>
        <dbReference type="ARBA" id="ARBA00022833"/>
    </source>
</evidence>
<evidence type="ECO:0000256" key="2">
    <source>
        <dbReference type="ARBA" id="ARBA00022723"/>
    </source>
</evidence>
<feature type="region of interest" description="Disordered" evidence="8">
    <location>
        <begin position="390"/>
        <end position="434"/>
    </location>
</feature>
<evidence type="ECO:0000313" key="12">
    <source>
        <dbReference type="Proteomes" id="UP000230233"/>
    </source>
</evidence>
<dbReference type="SUPFAM" id="SSF57667">
    <property type="entry name" value="beta-beta-alpha zinc fingers"/>
    <property type="match status" value="2"/>
</dbReference>
<dbReference type="InterPro" id="IPR050527">
    <property type="entry name" value="Snail/Krueppel_Znf"/>
</dbReference>
<dbReference type="PROSITE" id="PS50157">
    <property type="entry name" value="ZINC_FINGER_C2H2_2"/>
    <property type="match status" value="4"/>
</dbReference>
<protein>
    <recommendedName>
        <fullName evidence="10">C2H2-type domain-containing protein</fullName>
    </recommendedName>
</protein>
<organism evidence="11 12">
    <name type="scientific">Caenorhabditis nigoni</name>
    <dbReference type="NCBI Taxonomy" id="1611254"/>
    <lineage>
        <taxon>Eukaryota</taxon>
        <taxon>Metazoa</taxon>
        <taxon>Ecdysozoa</taxon>
        <taxon>Nematoda</taxon>
        <taxon>Chromadorea</taxon>
        <taxon>Rhabditida</taxon>
        <taxon>Rhabditina</taxon>
        <taxon>Rhabditomorpha</taxon>
        <taxon>Rhabditoidea</taxon>
        <taxon>Rhabditidae</taxon>
        <taxon>Peloderinae</taxon>
        <taxon>Caenorhabditis</taxon>
    </lineage>
</organism>
<evidence type="ECO:0000256" key="4">
    <source>
        <dbReference type="ARBA" id="ARBA00022771"/>
    </source>
</evidence>
<proteinExistence type="predicted"/>
<dbReference type="PANTHER" id="PTHR24388">
    <property type="entry name" value="ZINC FINGER PROTEIN"/>
    <property type="match status" value="1"/>
</dbReference>
<feature type="domain" description="C2H2-type" evidence="10">
    <location>
        <begin position="180"/>
        <end position="202"/>
    </location>
</feature>
<evidence type="ECO:0000256" key="6">
    <source>
        <dbReference type="ARBA" id="ARBA00023242"/>
    </source>
</evidence>
<keyword evidence="6" id="KW-0539">Nucleus</keyword>
<feature type="domain" description="C2H2-type" evidence="10">
    <location>
        <begin position="209"/>
        <end position="235"/>
    </location>
</feature>
<feature type="domain" description="C2H2-type" evidence="10">
    <location>
        <begin position="152"/>
        <end position="179"/>
    </location>
</feature>
<dbReference type="InterPro" id="IPR036236">
    <property type="entry name" value="Znf_C2H2_sf"/>
</dbReference>
<dbReference type="InterPro" id="IPR013087">
    <property type="entry name" value="Znf_C2H2_type"/>
</dbReference>
<evidence type="ECO:0000256" key="1">
    <source>
        <dbReference type="ARBA" id="ARBA00004123"/>
    </source>
</evidence>
<dbReference type="Pfam" id="PF00096">
    <property type="entry name" value="zf-C2H2"/>
    <property type="match status" value="1"/>
</dbReference>
<sequence length="495" mass="55665">MRFHLIRFRFLQFLIISVISTMDELNACTECGFTTTIFSEFQGHIEKHETEHSRSSSGGMSNSQTIEWGDGIQSSTPSPRSTPPSDPTPSPDPEELCEPISITEITNTLGKRGGTKGQKTVHVCPHCNFTTCMSQHMKSHLEAHERHQGQMYQCDICKMQFSQKANMHRHRMRHSGVKPYECRFCKKRFFRKDQMQEHSMTHIKTGFGFECPVSLCVMQFSQHNALRAHLEETHTISATNPASCKRCNLMFANSRRLLLHFQTRHDENEGSPKKENAKRKKLSNGHASPEADPESISISEQLQRMVKTEFSPPNTESSDNSTSSEFDKIPPSPFPMANPDILLMCLNQMNQFGGFGENIPRLINIPSVQLPLGNIPAAVKQEQVQLWSEQTSSSVSVSAPSPSDQSHSPPANDSTISSMDKEQSPTPEKDEEENVECNHCGMIFFDNTMYLLHKSLHTEGDPFKCALCGTQCGEKYMFTTHVIFADHSTQATNSA</sequence>
<dbReference type="Gene3D" id="3.30.160.60">
    <property type="entry name" value="Classic Zinc Finger"/>
    <property type="match status" value="4"/>
</dbReference>